<comment type="caution">
    <text evidence="4">The sequence shown here is derived from an EMBL/GenBank/DDBJ whole genome shotgun (WGS) entry which is preliminary data.</text>
</comment>
<evidence type="ECO:0000313" key="5">
    <source>
        <dbReference type="Proteomes" id="UP000323410"/>
    </source>
</evidence>
<gene>
    <name evidence="4" type="ORF">FQ377_06675</name>
</gene>
<organism evidence="4 5">
    <name type="scientific">Arthrobacter echini</name>
    <dbReference type="NCBI Taxonomy" id="1529066"/>
    <lineage>
        <taxon>Bacteria</taxon>
        <taxon>Bacillati</taxon>
        <taxon>Actinomycetota</taxon>
        <taxon>Actinomycetes</taxon>
        <taxon>Micrococcales</taxon>
        <taxon>Micrococcaceae</taxon>
        <taxon>Arthrobacter</taxon>
    </lineage>
</organism>
<dbReference type="RefSeq" id="WP_262364313.1">
    <property type="nucleotide sequence ID" value="NZ_VSLD01000002.1"/>
</dbReference>
<feature type="transmembrane region" description="Helical" evidence="2">
    <location>
        <begin position="167"/>
        <end position="187"/>
    </location>
</feature>
<name>A0A5D0XTX5_9MICC</name>
<keyword evidence="2" id="KW-0812">Transmembrane</keyword>
<evidence type="ECO:0000256" key="2">
    <source>
        <dbReference type="SAM" id="Phobius"/>
    </source>
</evidence>
<feature type="region of interest" description="Disordered" evidence="1">
    <location>
        <begin position="261"/>
        <end position="287"/>
    </location>
</feature>
<accession>A0A5D0XTX5</accession>
<proteinExistence type="predicted"/>
<dbReference type="AlphaFoldDB" id="A0A5D0XTX5"/>
<dbReference type="InterPro" id="IPR058407">
    <property type="entry name" value="DUF8094"/>
</dbReference>
<evidence type="ECO:0000313" key="4">
    <source>
        <dbReference type="EMBL" id="TYC99628.1"/>
    </source>
</evidence>
<feature type="domain" description="DUF8094" evidence="3">
    <location>
        <begin position="288"/>
        <end position="577"/>
    </location>
</feature>
<dbReference type="Proteomes" id="UP000323410">
    <property type="component" value="Unassembled WGS sequence"/>
</dbReference>
<evidence type="ECO:0000259" key="3">
    <source>
        <dbReference type="Pfam" id="PF26366"/>
    </source>
</evidence>
<protein>
    <recommendedName>
        <fullName evidence="3">DUF8094 domain-containing protein</fullName>
    </recommendedName>
</protein>
<dbReference type="EMBL" id="VSLD01000002">
    <property type="protein sequence ID" value="TYC99628.1"/>
    <property type="molecule type" value="Genomic_DNA"/>
</dbReference>
<keyword evidence="2" id="KW-0472">Membrane</keyword>
<keyword evidence="5" id="KW-1185">Reference proteome</keyword>
<sequence length="580" mass="58134">MAVPIIVAGLVLMLLGIGVRTIWKPAEMLTIGTVGDTRSAPVTVIMPAVRGEQGGDLEVTVEGDGPFTLAVGRSSDVEAWVGDAARVSIIGTVGDTLATHYTEGEPTVPDPGGSDLWVSETSAAGRVSYRWSEPVEGDWSILLATGGDVPAPTEISVTRPNDQSTPLALPLLVGGALVVVLGLAVLFSAPRGRPGRGTTGRTASAVGGQGGGSGRSGVVSSTIARRSSTLVIGLAGAGSLLVAAPGLALAPGVGTTASASDSASAVATDEPPLATGAPSPGSVASGPPVVLDSQLERILAAVAVTVADADAAADPARLAPRVDAAARDLRAGAYAVGAKDAAAAPPVPVAAVPVLLEMIPTGVQWPRTLVVLTQGAGNPVPQALVLEQESARENYRLISAVQMLPEVTFPTPPPPGATGPIPLDEPGALTLAPQEAITALADVLSDPSVRRAGVFEEDPFTGTITGVQAEISNAPGSSGATVSFSHSAQDQQTRALPTGDGGAMVFGYLTQTYSSVPSSAAGRLDLDGTVYESLTGEATSRTGIDVIRGEAVMMYVPPAGSGDAVRVVGAVQQLLSAELR</sequence>
<keyword evidence="2" id="KW-1133">Transmembrane helix</keyword>
<reference evidence="4 5" key="1">
    <citation type="submission" date="2019-08" db="EMBL/GenBank/DDBJ databases">
        <title>Genone of Arthrobacter echini P9.</title>
        <authorList>
            <person name="Bowman J.P."/>
        </authorList>
    </citation>
    <scope>NUCLEOTIDE SEQUENCE [LARGE SCALE GENOMIC DNA]</scope>
    <source>
        <strain evidence="4 5">P9</strain>
    </source>
</reference>
<evidence type="ECO:0000256" key="1">
    <source>
        <dbReference type="SAM" id="MobiDB-lite"/>
    </source>
</evidence>
<feature type="region of interest" description="Disordered" evidence="1">
    <location>
        <begin position="191"/>
        <end position="219"/>
    </location>
</feature>
<dbReference type="Pfam" id="PF26366">
    <property type="entry name" value="DUF8094"/>
    <property type="match status" value="1"/>
</dbReference>